<evidence type="ECO:0000256" key="3">
    <source>
        <dbReference type="SAM" id="SignalP"/>
    </source>
</evidence>
<dbReference type="Gene3D" id="2.40.260.10">
    <property type="entry name" value="Sortase"/>
    <property type="match status" value="1"/>
</dbReference>
<sequence length="222" mass="22579">MHRSPAGASPARHARRAVVLAAALIPLVALAGCAPAELEAAPAVPPAAVSAEPSAPPTAAPSVRPTTSPTVVQGLGAVPTSVAIPAIDLDQPLIDLGIASDGRMEVPVDFDDVGWFTGGGRPGGRGPTVIAAHVDSRVGPAAFSRLAELGVGDEVTVQHVDGGSTRYAVTEVADFAKADFPTARVFGAQPTDQLRLITCGGIFDRSVGHYEDNRVVFAEPVA</sequence>
<accession>A0ABX9N580</accession>
<name>A0ABX9N580_9MICO</name>
<reference evidence="4 5" key="1">
    <citation type="submission" date="2018-08" db="EMBL/GenBank/DDBJ databases">
        <title>Genome Sequence of Clavibacter michiganensis Subspecies type strains, and the Atypical Peach-Colored Strains Isolated from Tomato.</title>
        <authorList>
            <person name="Osdaghi E."/>
            <person name="Portier P."/>
            <person name="Briand M."/>
            <person name="Jacques M.-A."/>
        </authorList>
    </citation>
    <scope>NUCLEOTIDE SEQUENCE [LARGE SCALE GENOMIC DNA]</scope>
    <source>
        <strain evidence="4 5">CFBP 8216</strain>
    </source>
</reference>
<comment type="caution">
    <text evidence="4">The sequence shown here is derived from an EMBL/GenBank/DDBJ whole genome shotgun (WGS) entry which is preliminary data.</text>
</comment>
<proteinExistence type="predicted"/>
<dbReference type="RefSeq" id="WP_119373931.1">
    <property type="nucleotide sequence ID" value="NZ_CP040792.1"/>
</dbReference>
<evidence type="ECO:0000313" key="4">
    <source>
        <dbReference type="EMBL" id="RII86847.1"/>
    </source>
</evidence>
<evidence type="ECO:0000256" key="1">
    <source>
        <dbReference type="ARBA" id="ARBA00022801"/>
    </source>
</evidence>
<evidence type="ECO:0000313" key="5">
    <source>
        <dbReference type="Proteomes" id="UP000265355"/>
    </source>
</evidence>
<keyword evidence="1" id="KW-0378">Hydrolase</keyword>
<keyword evidence="5" id="KW-1185">Reference proteome</keyword>
<feature type="region of interest" description="Disordered" evidence="2">
    <location>
        <begin position="48"/>
        <end position="67"/>
    </location>
</feature>
<dbReference type="Pfam" id="PF04203">
    <property type="entry name" value="Sortase"/>
    <property type="match status" value="1"/>
</dbReference>
<dbReference type="PROSITE" id="PS51257">
    <property type="entry name" value="PROKAR_LIPOPROTEIN"/>
    <property type="match status" value="1"/>
</dbReference>
<dbReference type="InterPro" id="IPR042001">
    <property type="entry name" value="Sortase_F"/>
</dbReference>
<dbReference type="CDD" id="cd05829">
    <property type="entry name" value="Sortase_F"/>
    <property type="match status" value="1"/>
</dbReference>
<keyword evidence="3" id="KW-0732">Signal</keyword>
<dbReference type="InterPro" id="IPR023365">
    <property type="entry name" value="Sortase_dom-sf"/>
</dbReference>
<dbReference type="Proteomes" id="UP000265355">
    <property type="component" value="Unassembled WGS sequence"/>
</dbReference>
<dbReference type="SUPFAM" id="SSF63817">
    <property type="entry name" value="Sortase"/>
    <property type="match status" value="1"/>
</dbReference>
<dbReference type="EMBL" id="QWEE01000583">
    <property type="protein sequence ID" value="RII86847.1"/>
    <property type="molecule type" value="Genomic_DNA"/>
</dbReference>
<gene>
    <name evidence="4" type="ORF">DZF98_16315</name>
</gene>
<feature type="chain" id="PRO_5047231983" evidence="3">
    <location>
        <begin position="32"/>
        <end position="222"/>
    </location>
</feature>
<organism evidence="4 5">
    <name type="scientific">Clavibacter californiensis</name>
    <dbReference type="NCBI Taxonomy" id="1401995"/>
    <lineage>
        <taxon>Bacteria</taxon>
        <taxon>Bacillati</taxon>
        <taxon>Actinomycetota</taxon>
        <taxon>Actinomycetes</taxon>
        <taxon>Micrococcales</taxon>
        <taxon>Microbacteriaceae</taxon>
        <taxon>Clavibacter</taxon>
    </lineage>
</organism>
<feature type="signal peptide" evidence="3">
    <location>
        <begin position="1"/>
        <end position="31"/>
    </location>
</feature>
<evidence type="ECO:0000256" key="2">
    <source>
        <dbReference type="SAM" id="MobiDB-lite"/>
    </source>
</evidence>
<dbReference type="InterPro" id="IPR005754">
    <property type="entry name" value="Sortase"/>
</dbReference>
<protein>
    <submittedName>
        <fullName evidence="4">Class F sortase</fullName>
    </submittedName>
</protein>